<dbReference type="InterPro" id="IPR050272">
    <property type="entry name" value="Isochorismatase-like_hydrls"/>
</dbReference>
<dbReference type="Pfam" id="PF00857">
    <property type="entry name" value="Isochorismatase"/>
    <property type="match status" value="1"/>
</dbReference>
<dbReference type="InParanoid" id="A0A1B1YQ49"/>
<dbReference type="PANTHER" id="PTHR43540:SF16">
    <property type="entry name" value="ISOCHORISMATASE-LIKE DOMAIN-CONTAINING PROTEIN"/>
    <property type="match status" value="1"/>
</dbReference>
<dbReference type="PANTHER" id="PTHR43540">
    <property type="entry name" value="PEROXYUREIDOACRYLATE/UREIDOACRYLATE AMIDOHYDROLASE-RELATED"/>
    <property type="match status" value="1"/>
</dbReference>
<keyword evidence="4" id="KW-1185">Reference proteome</keyword>
<dbReference type="SUPFAM" id="SSF52499">
    <property type="entry name" value="Isochorismatase-like hydrolases"/>
    <property type="match status" value="1"/>
</dbReference>
<dbReference type="AlphaFoldDB" id="A0A1B1YQ49"/>
<feature type="domain" description="Isochorismatase-like" evidence="2">
    <location>
        <begin position="10"/>
        <end position="196"/>
    </location>
</feature>
<evidence type="ECO:0000256" key="1">
    <source>
        <dbReference type="ARBA" id="ARBA00022801"/>
    </source>
</evidence>
<keyword evidence="1" id="KW-0378">Hydrolase</keyword>
<evidence type="ECO:0000313" key="4">
    <source>
        <dbReference type="Proteomes" id="UP000092952"/>
    </source>
</evidence>
<dbReference type="RefSeq" id="WP_068802396.1">
    <property type="nucleotide sequence ID" value="NZ_CP014671.1"/>
</dbReference>
<organism evidence="3 4">
    <name type="scientific">Immundisolibacter cernigliae</name>
    <dbReference type="NCBI Taxonomy" id="1810504"/>
    <lineage>
        <taxon>Bacteria</taxon>
        <taxon>Pseudomonadati</taxon>
        <taxon>Pseudomonadota</taxon>
        <taxon>Gammaproteobacteria</taxon>
        <taxon>Immundisolibacterales</taxon>
        <taxon>Immundisolibacteraceae</taxon>
        <taxon>Immundisolibacter</taxon>
    </lineage>
</organism>
<gene>
    <name evidence="3" type="ORF">PG2T_00840</name>
</gene>
<name>A0A1B1YQ49_9GAMM</name>
<dbReference type="KEGG" id="gbi:PG2T_00840"/>
<evidence type="ECO:0000313" key="3">
    <source>
        <dbReference type="EMBL" id="ANX02883.1"/>
    </source>
</evidence>
<dbReference type="CDD" id="cd00431">
    <property type="entry name" value="cysteine_hydrolases"/>
    <property type="match status" value="1"/>
</dbReference>
<protein>
    <recommendedName>
        <fullName evidence="2">Isochorismatase-like domain-containing protein</fullName>
    </recommendedName>
</protein>
<dbReference type="OrthoDB" id="5294192at2"/>
<dbReference type="STRING" id="1810504.PG2T_00840"/>
<dbReference type="Gene3D" id="3.40.50.850">
    <property type="entry name" value="Isochorismatase-like"/>
    <property type="match status" value="1"/>
</dbReference>
<dbReference type="InterPro" id="IPR036380">
    <property type="entry name" value="Isochorismatase-like_sf"/>
</dbReference>
<dbReference type="Proteomes" id="UP000092952">
    <property type="component" value="Chromosome"/>
</dbReference>
<dbReference type="InterPro" id="IPR000868">
    <property type="entry name" value="Isochorismatase-like_dom"/>
</dbReference>
<sequence length="205" mass="21717">MPIEIDVKKTAVLSMDFQNDIIHPDAPLAQAAGFAKMVQETGILPRSAKLLDAARQAGMKVIHVMVEFGPDAAPMPTRGAFFRMLGAGGPTLVPGTWGAQIHDDVAPKPGDEIVKKSMISAFVGSNLDEVLKKNGITDIAMIGVATTFVVEGTTWSAVDKGYNCIVIEDCVCAGSKEAHDAAIQTSLTYLADLCKADEFIAAIQK</sequence>
<accession>A0A1B1YQ49</accession>
<dbReference type="EMBL" id="CP014671">
    <property type="protein sequence ID" value="ANX02883.1"/>
    <property type="molecule type" value="Genomic_DNA"/>
</dbReference>
<evidence type="ECO:0000259" key="2">
    <source>
        <dbReference type="Pfam" id="PF00857"/>
    </source>
</evidence>
<dbReference type="GO" id="GO:0016787">
    <property type="term" value="F:hydrolase activity"/>
    <property type="evidence" value="ECO:0007669"/>
    <property type="project" value="UniProtKB-KW"/>
</dbReference>
<proteinExistence type="predicted"/>
<reference evidence="4" key="1">
    <citation type="submission" date="2016-03" db="EMBL/GenBank/DDBJ databases">
        <title>Complete genome sequence of Solimmundus cernigliae, representing a novel lineage of polycyclic aromatic hydrocarbon degraders within the Gammaproteobacteria.</title>
        <authorList>
            <person name="Singleton D.R."/>
            <person name="Dickey A.N."/>
            <person name="Scholl E.H."/>
            <person name="Wright F.A."/>
            <person name="Aitken M.D."/>
        </authorList>
    </citation>
    <scope>NUCLEOTIDE SEQUENCE [LARGE SCALE GENOMIC DNA]</scope>
    <source>
        <strain evidence="4">TR3.2</strain>
    </source>
</reference>